<accession>A0A9W4WYT9</accession>
<dbReference type="EMBL" id="CAMKVN010001105">
    <property type="protein sequence ID" value="CAI2173725.1"/>
    <property type="molecule type" value="Genomic_DNA"/>
</dbReference>
<proteinExistence type="predicted"/>
<evidence type="ECO:0000313" key="1">
    <source>
        <dbReference type="EMBL" id="CAI2173725.1"/>
    </source>
</evidence>
<keyword evidence="2" id="KW-1185">Reference proteome</keyword>
<gene>
    <name evidence="1" type="ORF">FWILDA_LOCUS6232</name>
</gene>
<name>A0A9W4WYT9_9GLOM</name>
<dbReference type="Proteomes" id="UP001153678">
    <property type="component" value="Unassembled WGS sequence"/>
</dbReference>
<protein>
    <submittedName>
        <fullName evidence="1">19362_t:CDS:1</fullName>
    </submittedName>
</protein>
<reference evidence="1" key="1">
    <citation type="submission" date="2022-08" db="EMBL/GenBank/DDBJ databases">
        <authorList>
            <person name="Kallberg Y."/>
            <person name="Tangrot J."/>
            <person name="Rosling A."/>
        </authorList>
    </citation>
    <scope>NUCLEOTIDE SEQUENCE</scope>
    <source>
        <strain evidence="1">Wild A</strain>
    </source>
</reference>
<comment type="caution">
    <text evidence="1">The sequence shown here is derived from an EMBL/GenBank/DDBJ whole genome shotgun (WGS) entry which is preliminary data.</text>
</comment>
<dbReference type="OrthoDB" id="434647at2759"/>
<dbReference type="AlphaFoldDB" id="A0A9W4WYT9"/>
<organism evidence="1 2">
    <name type="scientific">Funneliformis geosporum</name>
    <dbReference type="NCBI Taxonomy" id="1117311"/>
    <lineage>
        <taxon>Eukaryota</taxon>
        <taxon>Fungi</taxon>
        <taxon>Fungi incertae sedis</taxon>
        <taxon>Mucoromycota</taxon>
        <taxon>Glomeromycotina</taxon>
        <taxon>Glomeromycetes</taxon>
        <taxon>Glomerales</taxon>
        <taxon>Glomeraceae</taxon>
        <taxon>Funneliformis</taxon>
    </lineage>
</organism>
<sequence>MLFILWLMLPQTQGATYFYYTFVDPTLTRHEEDIDSTLGRAQQKAINKGTEWGKYGFVALKNVAADGLVKGLQIVIPNYNYQQGDGKISVEKILPHVLSYLYANNSDVISSENVKEEANK</sequence>
<evidence type="ECO:0000313" key="2">
    <source>
        <dbReference type="Proteomes" id="UP001153678"/>
    </source>
</evidence>